<evidence type="ECO:0000313" key="2">
    <source>
        <dbReference type="EMBL" id="KAK0546942.1"/>
    </source>
</evidence>
<evidence type="ECO:0000313" key="3">
    <source>
        <dbReference type="Proteomes" id="UP001176517"/>
    </source>
</evidence>
<feature type="compositionally biased region" description="Basic and acidic residues" evidence="1">
    <location>
        <begin position="128"/>
        <end position="139"/>
    </location>
</feature>
<evidence type="ECO:0000256" key="1">
    <source>
        <dbReference type="SAM" id="MobiDB-lite"/>
    </source>
</evidence>
<comment type="caution">
    <text evidence="2">The sequence shown here is derived from an EMBL/GenBank/DDBJ whole genome shotgun (WGS) entry which is preliminary data.</text>
</comment>
<feature type="region of interest" description="Disordered" evidence="1">
    <location>
        <begin position="18"/>
        <end position="41"/>
    </location>
</feature>
<proteinExistence type="predicted"/>
<dbReference type="InterPro" id="IPR008606">
    <property type="entry name" value="EIF4EBP"/>
</dbReference>
<dbReference type="AlphaFoldDB" id="A0AAN6JWD1"/>
<accession>A0AAN6JWD1</accession>
<dbReference type="GO" id="GO:0008190">
    <property type="term" value="F:eukaryotic initiation factor 4E binding"/>
    <property type="evidence" value="ECO:0007669"/>
    <property type="project" value="InterPro"/>
</dbReference>
<reference evidence="2" key="1">
    <citation type="journal article" date="2023" name="PhytoFront">
        <title>Draft Genome Resources of Seven Strains of Tilletia horrida, Causal Agent of Kernel Smut of Rice.</title>
        <authorList>
            <person name="Khanal S."/>
            <person name="Antony Babu S."/>
            <person name="Zhou X.G."/>
        </authorList>
    </citation>
    <scope>NUCLEOTIDE SEQUENCE</scope>
    <source>
        <strain evidence="2">TX6</strain>
    </source>
</reference>
<feature type="compositionally biased region" description="Polar residues" evidence="1">
    <location>
        <begin position="22"/>
        <end position="33"/>
    </location>
</feature>
<gene>
    <name evidence="2" type="ORF">OC846_005066</name>
</gene>
<feature type="compositionally biased region" description="Low complexity" evidence="1">
    <location>
        <begin position="206"/>
        <end position="217"/>
    </location>
</feature>
<keyword evidence="3" id="KW-1185">Reference proteome</keyword>
<sequence>MAFSSPVRIQSGAAANGGITLTPETARNMTASPGGNFYGSTPGGSRIVYSREQMMSLASSPLVKAPLQLRNGAQGIPPEIARRAGAGADSLQGSPEKSSMRGMAMLKSAAQQQQQRGEMRSPSGRVTMGDRRSPYDSRRVSGKTITGRRSRKASHAGREADEADATVTTSDVENDSPLSGSGADLRLRLGGGTGKGLHSGDDDQALKSLSGKLGMLSTASKRDEEDQRRGRDRSPRISLGTLGGGTAGGPLLSNLVGQDDDPFGGGGAAGAADGHLGVFDYLSAAGGRRGSAQEAADVLAEVTKGSQLGGGSGAAQTSFVGELGGLGGGSSAHRRGLSSSTASSLASGPPSKRSSIGADALFVMEL</sequence>
<organism evidence="2 3">
    <name type="scientific">Tilletia horrida</name>
    <dbReference type="NCBI Taxonomy" id="155126"/>
    <lineage>
        <taxon>Eukaryota</taxon>
        <taxon>Fungi</taxon>
        <taxon>Dikarya</taxon>
        <taxon>Basidiomycota</taxon>
        <taxon>Ustilaginomycotina</taxon>
        <taxon>Exobasidiomycetes</taxon>
        <taxon>Tilletiales</taxon>
        <taxon>Tilletiaceae</taxon>
        <taxon>Tilletia</taxon>
    </lineage>
</organism>
<dbReference type="EMBL" id="JAPDMZ010000176">
    <property type="protein sequence ID" value="KAK0546942.1"/>
    <property type="molecule type" value="Genomic_DNA"/>
</dbReference>
<feature type="region of interest" description="Disordered" evidence="1">
    <location>
        <begin position="85"/>
        <end position="245"/>
    </location>
</feature>
<feature type="compositionally biased region" description="Low complexity" evidence="1">
    <location>
        <begin position="337"/>
        <end position="351"/>
    </location>
</feature>
<name>A0AAN6JWD1_9BASI</name>
<protein>
    <submittedName>
        <fullName evidence="2">Uncharacterized protein</fullName>
    </submittedName>
</protein>
<dbReference type="GO" id="GO:0045947">
    <property type="term" value="P:negative regulation of translational initiation"/>
    <property type="evidence" value="ECO:0007669"/>
    <property type="project" value="InterPro"/>
</dbReference>
<feature type="region of interest" description="Disordered" evidence="1">
    <location>
        <begin position="324"/>
        <end position="355"/>
    </location>
</feature>
<feature type="compositionally biased region" description="Basic and acidic residues" evidence="1">
    <location>
        <begin position="220"/>
        <end position="235"/>
    </location>
</feature>
<dbReference type="Proteomes" id="UP001176517">
    <property type="component" value="Unassembled WGS sequence"/>
</dbReference>
<feature type="compositionally biased region" description="Basic residues" evidence="1">
    <location>
        <begin position="146"/>
        <end position="155"/>
    </location>
</feature>
<dbReference type="Pfam" id="PF05456">
    <property type="entry name" value="eIF_4EBP"/>
    <property type="match status" value="1"/>
</dbReference>